<dbReference type="OrthoDB" id="9808881at2"/>
<dbReference type="InterPro" id="IPR036063">
    <property type="entry name" value="Smr_dom_sf"/>
</dbReference>
<evidence type="ECO:0000313" key="3">
    <source>
        <dbReference type="EMBL" id="TDR81999.1"/>
    </source>
</evidence>
<comment type="caution">
    <text evidence="3">The sequence shown here is derived from an EMBL/GenBank/DDBJ whole genome shotgun (WGS) entry which is preliminary data.</text>
</comment>
<dbReference type="Proteomes" id="UP000295611">
    <property type="component" value="Unassembled WGS sequence"/>
</dbReference>
<evidence type="ECO:0000256" key="1">
    <source>
        <dbReference type="SAM" id="MobiDB-lite"/>
    </source>
</evidence>
<dbReference type="SMART" id="SM00463">
    <property type="entry name" value="SMR"/>
    <property type="match status" value="1"/>
</dbReference>
<dbReference type="AlphaFoldDB" id="A0A4V3DVT4"/>
<feature type="domain" description="Smr" evidence="2">
    <location>
        <begin position="111"/>
        <end position="186"/>
    </location>
</feature>
<keyword evidence="3" id="KW-0540">Nuclease</keyword>
<keyword evidence="3" id="KW-0255">Endonuclease</keyword>
<name>A0A4V3DVT4_9NEIS</name>
<keyword evidence="3" id="KW-0378">Hydrolase</keyword>
<dbReference type="PROSITE" id="PS50828">
    <property type="entry name" value="SMR"/>
    <property type="match status" value="1"/>
</dbReference>
<dbReference type="RefSeq" id="WP_133678434.1">
    <property type="nucleotide sequence ID" value="NZ_SNZP01000002.1"/>
</dbReference>
<dbReference type="InterPro" id="IPR002625">
    <property type="entry name" value="Smr_dom"/>
</dbReference>
<accession>A0A4V3DVT4</accession>
<evidence type="ECO:0000259" key="2">
    <source>
        <dbReference type="PROSITE" id="PS50828"/>
    </source>
</evidence>
<dbReference type="PANTHER" id="PTHR35562">
    <property type="entry name" value="DNA ENDONUCLEASE SMRA-RELATED"/>
    <property type="match status" value="1"/>
</dbReference>
<sequence>MKSLKDKLRSLPPRPAAKPVAAAPAPEPDLDFQRQMRDVTPMPADDRVHFVPPRPSPHPKKRPQGMPDARHPQHVGWFEPADNLNHFVRAGMQAATLRKLRAFHWPVCAELDLHGLDRYQAQDRLTVFLHRARRIGQCVRIIHGRGIGSHGEPILKRMTRTWLTHHPDVLAWSDSNDGGALLVLLRTMTD</sequence>
<keyword evidence="4" id="KW-1185">Reference proteome</keyword>
<dbReference type="GO" id="GO:0004519">
    <property type="term" value="F:endonuclease activity"/>
    <property type="evidence" value="ECO:0007669"/>
    <property type="project" value="UniProtKB-KW"/>
</dbReference>
<dbReference type="Pfam" id="PF01713">
    <property type="entry name" value="Smr"/>
    <property type="match status" value="1"/>
</dbReference>
<dbReference type="SUPFAM" id="SSF160443">
    <property type="entry name" value="SMR domain-like"/>
    <property type="match status" value="1"/>
</dbReference>
<dbReference type="Gene3D" id="3.30.1370.110">
    <property type="match status" value="1"/>
</dbReference>
<feature type="region of interest" description="Disordered" evidence="1">
    <location>
        <begin position="1"/>
        <end position="70"/>
    </location>
</feature>
<proteinExistence type="predicted"/>
<gene>
    <name evidence="3" type="ORF">DFP86_102111</name>
</gene>
<dbReference type="PANTHER" id="PTHR35562:SF2">
    <property type="entry name" value="DNA ENDONUCLEASE SMRA-RELATED"/>
    <property type="match status" value="1"/>
</dbReference>
<protein>
    <submittedName>
        <fullName evidence="3">DNA-nicking Smr family endonuclease</fullName>
    </submittedName>
</protein>
<reference evidence="3 4" key="1">
    <citation type="submission" date="2019-03" db="EMBL/GenBank/DDBJ databases">
        <title>Genomic Encyclopedia of Type Strains, Phase III (KMG-III): the genomes of soil and plant-associated and newly described type strains.</title>
        <authorList>
            <person name="Whitman W."/>
        </authorList>
    </citation>
    <scope>NUCLEOTIDE SEQUENCE [LARGE SCALE GENOMIC DNA]</scope>
    <source>
        <strain evidence="3 4">CECT 8976</strain>
    </source>
</reference>
<dbReference type="EMBL" id="SNZP01000002">
    <property type="protein sequence ID" value="TDR81999.1"/>
    <property type="molecule type" value="Genomic_DNA"/>
</dbReference>
<evidence type="ECO:0000313" key="4">
    <source>
        <dbReference type="Proteomes" id="UP000295611"/>
    </source>
</evidence>
<organism evidence="3 4">
    <name type="scientific">Paludibacterium purpuratum</name>
    <dbReference type="NCBI Taxonomy" id="1144873"/>
    <lineage>
        <taxon>Bacteria</taxon>
        <taxon>Pseudomonadati</taxon>
        <taxon>Pseudomonadota</taxon>
        <taxon>Betaproteobacteria</taxon>
        <taxon>Neisseriales</taxon>
        <taxon>Chromobacteriaceae</taxon>
        <taxon>Paludibacterium</taxon>
    </lineage>
</organism>